<sequence length="31" mass="3479">MSSTRSATNILQLKICTAYISSIYKWKGVTN</sequence>
<proteinExistence type="predicted"/>
<evidence type="ECO:0000313" key="1">
    <source>
        <dbReference type="EMBL" id="JAH78922.1"/>
    </source>
</evidence>
<dbReference type="EMBL" id="GBXM01029655">
    <property type="protein sequence ID" value="JAH78922.1"/>
    <property type="molecule type" value="Transcribed_RNA"/>
</dbReference>
<organism evidence="1">
    <name type="scientific">Anguilla anguilla</name>
    <name type="common">European freshwater eel</name>
    <name type="synonym">Muraena anguilla</name>
    <dbReference type="NCBI Taxonomy" id="7936"/>
    <lineage>
        <taxon>Eukaryota</taxon>
        <taxon>Metazoa</taxon>
        <taxon>Chordata</taxon>
        <taxon>Craniata</taxon>
        <taxon>Vertebrata</taxon>
        <taxon>Euteleostomi</taxon>
        <taxon>Actinopterygii</taxon>
        <taxon>Neopterygii</taxon>
        <taxon>Teleostei</taxon>
        <taxon>Anguilliformes</taxon>
        <taxon>Anguillidae</taxon>
        <taxon>Anguilla</taxon>
    </lineage>
</organism>
<dbReference type="AlphaFoldDB" id="A0A0E9VLI8"/>
<reference evidence="1" key="2">
    <citation type="journal article" date="2015" name="Fish Shellfish Immunol.">
        <title>Early steps in the European eel (Anguilla anguilla)-Vibrio vulnificus interaction in the gills: Role of the RtxA13 toxin.</title>
        <authorList>
            <person name="Callol A."/>
            <person name="Pajuelo D."/>
            <person name="Ebbesson L."/>
            <person name="Teles M."/>
            <person name="MacKenzie S."/>
            <person name="Amaro C."/>
        </authorList>
    </citation>
    <scope>NUCLEOTIDE SEQUENCE</scope>
</reference>
<accession>A0A0E9VLI8</accession>
<protein>
    <submittedName>
        <fullName evidence="1">Uncharacterized protein</fullName>
    </submittedName>
</protein>
<name>A0A0E9VLI8_ANGAN</name>
<reference evidence="1" key="1">
    <citation type="submission" date="2014-11" db="EMBL/GenBank/DDBJ databases">
        <authorList>
            <person name="Amaro Gonzalez C."/>
        </authorList>
    </citation>
    <scope>NUCLEOTIDE SEQUENCE</scope>
</reference>